<dbReference type="GO" id="GO:0003677">
    <property type="term" value="F:DNA binding"/>
    <property type="evidence" value="ECO:0007669"/>
    <property type="project" value="UniProtKB-UniRule"/>
</dbReference>
<keyword evidence="14" id="KW-1185">Reference proteome</keyword>
<keyword evidence="5 11" id="KW-0408">Iron</keyword>
<dbReference type="RefSeq" id="WP_092629352.1">
    <property type="nucleotide sequence ID" value="NZ_FNFM01000009.1"/>
</dbReference>
<keyword evidence="8 11" id="KW-0238">DNA-binding</keyword>
<organism evidence="13 14">
    <name type="scientific">Actinopolyspora mzabensis</name>
    <dbReference type="NCBI Taxonomy" id="995066"/>
    <lineage>
        <taxon>Bacteria</taxon>
        <taxon>Bacillati</taxon>
        <taxon>Actinomycetota</taxon>
        <taxon>Actinomycetes</taxon>
        <taxon>Actinopolysporales</taxon>
        <taxon>Actinopolysporaceae</taxon>
        <taxon>Actinopolyspora</taxon>
    </lineage>
</organism>
<comment type="cofactor">
    <cofactor evidence="11">
        <name>[4Fe-4S] cluster</name>
        <dbReference type="ChEBI" id="CHEBI:49883"/>
    </cofactor>
    <text evidence="11">Binds 1 [4Fe-4S] cluster per subunit. Following nitrosylation of the [4Fe-4S] cluster binds 1 [4Fe-8(NO)] cluster per subunit.</text>
</comment>
<dbReference type="InterPro" id="IPR003482">
    <property type="entry name" value="Whib"/>
</dbReference>
<feature type="binding site" evidence="11">
    <location>
        <position position="81"/>
    </location>
    <ligand>
        <name>[4Fe-4S] cluster</name>
        <dbReference type="ChEBI" id="CHEBI:49883"/>
    </ligand>
</feature>
<keyword evidence="6 11" id="KW-0411">Iron-sulfur</keyword>
<reference evidence="14" key="1">
    <citation type="submission" date="2016-10" db="EMBL/GenBank/DDBJ databases">
        <authorList>
            <person name="Varghese N."/>
            <person name="Submissions S."/>
        </authorList>
    </citation>
    <scope>NUCLEOTIDE SEQUENCE [LARGE SCALE GENOMIC DNA]</scope>
    <source>
        <strain evidence="14">DSM 45460</strain>
    </source>
</reference>
<comment type="PTM">
    <text evidence="11">Upon Fe-S cluster removal intramolecular disulfide bonds are formed.</text>
</comment>
<evidence type="ECO:0000259" key="12">
    <source>
        <dbReference type="PROSITE" id="PS51674"/>
    </source>
</evidence>
<feature type="domain" description="4Fe-4S Wbl-type" evidence="12">
    <location>
        <begin position="39"/>
        <end position="105"/>
    </location>
</feature>
<evidence type="ECO:0000313" key="14">
    <source>
        <dbReference type="Proteomes" id="UP000199213"/>
    </source>
</evidence>
<keyword evidence="3 11" id="KW-0004">4Fe-4S</keyword>
<feature type="binding site" evidence="11">
    <location>
        <position position="40"/>
    </location>
    <ligand>
        <name>[4Fe-4S] cluster</name>
        <dbReference type="ChEBI" id="CHEBI:49883"/>
    </ligand>
</feature>
<evidence type="ECO:0000256" key="8">
    <source>
        <dbReference type="ARBA" id="ARBA00023125"/>
    </source>
</evidence>
<keyword evidence="11" id="KW-0963">Cytoplasm</keyword>
<keyword evidence="9 11" id="KW-1015">Disulfide bond</keyword>
<evidence type="ECO:0000256" key="4">
    <source>
        <dbReference type="ARBA" id="ARBA00022723"/>
    </source>
</evidence>
<evidence type="ECO:0000256" key="10">
    <source>
        <dbReference type="ARBA" id="ARBA00023163"/>
    </source>
</evidence>
<keyword evidence="4 11" id="KW-0479">Metal-binding</keyword>
<dbReference type="GO" id="GO:0005737">
    <property type="term" value="C:cytoplasm"/>
    <property type="evidence" value="ECO:0007669"/>
    <property type="project" value="UniProtKB-SubCell"/>
</dbReference>
<evidence type="ECO:0000256" key="2">
    <source>
        <dbReference type="ARBA" id="ARBA00006597"/>
    </source>
</evidence>
<dbReference type="InterPro" id="IPR034768">
    <property type="entry name" value="4FE4S_WBL"/>
</dbReference>
<keyword evidence="10 11" id="KW-0804">Transcription</keyword>
<proteinExistence type="inferred from homology"/>
<dbReference type="PANTHER" id="PTHR38839">
    <property type="entry name" value="TRANSCRIPTIONAL REGULATOR WHID-RELATED"/>
    <property type="match status" value="1"/>
</dbReference>
<dbReference type="OrthoDB" id="3696379at2"/>
<evidence type="ECO:0000256" key="9">
    <source>
        <dbReference type="ARBA" id="ARBA00023157"/>
    </source>
</evidence>
<dbReference type="GO" id="GO:0045892">
    <property type="term" value="P:negative regulation of DNA-templated transcription"/>
    <property type="evidence" value="ECO:0007669"/>
    <property type="project" value="TreeGrafter"/>
</dbReference>
<gene>
    <name evidence="11" type="primary">whiB</name>
    <name evidence="13" type="ORF">SAMN04487820_10960</name>
</gene>
<evidence type="ECO:0000256" key="6">
    <source>
        <dbReference type="ARBA" id="ARBA00023014"/>
    </source>
</evidence>
<comment type="function">
    <text evidence="11">Acts as a transcriptional regulator. Probably redox-responsive. The apo- but not holo-form probably binds DNA.</text>
</comment>
<dbReference type="Proteomes" id="UP000199213">
    <property type="component" value="Unassembled WGS sequence"/>
</dbReference>
<evidence type="ECO:0000256" key="1">
    <source>
        <dbReference type="ARBA" id="ARBA00004496"/>
    </source>
</evidence>
<dbReference type="GO" id="GO:0051539">
    <property type="term" value="F:4 iron, 4 sulfur cluster binding"/>
    <property type="evidence" value="ECO:0007669"/>
    <property type="project" value="UniProtKB-UniRule"/>
</dbReference>
<comment type="similarity">
    <text evidence="2 11">Belongs to the WhiB family.</text>
</comment>
<comment type="PTM">
    <text evidence="11">The Fe-S cluster can be nitrosylated by nitric oxide (NO).</text>
</comment>
<dbReference type="GO" id="GO:0046872">
    <property type="term" value="F:metal ion binding"/>
    <property type="evidence" value="ECO:0007669"/>
    <property type="project" value="UniProtKB-KW"/>
</dbReference>
<accession>A0A1G9CRX7</accession>
<sequence>MPNNRITHFQREQLERAARFAEADGWELHLKVSDDERRNCAEVPVDVFFPNADEDSGERLIRAERERIAEQCRGCPVADECLAGALLRGERYGGWGGVGQPDFQRLSRIFRKLRQRGRLTEIGGEAA</sequence>
<dbReference type="GO" id="GO:0047134">
    <property type="term" value="F:protein-disulfide reductase [NAD(P)H] activity"/>
    <property type="evidence" value="ECO:0007669"/>
    <property type="project" value="TreeGrafter"/>
</dbReference>
<dbReference type="AlphaFoldDB" id="A0A1G9CRX7"/>
<dbReference type="GO" id="GO:0035731">
    <property type="term" value="F:dinitrosyl-iron complex binding"/>
    <property type="evidence" value="ECO:0007669"/>
    <property type="project" value="UniProtKB-UniRule"/>
</dbReference>
<dbReference type="PROSITE" id="PS51674">
    <property type="entry name" value="4FE4S_WBL"/>
    <property type="match status" value="1"/>
</dbReference>
<name>A0A1G9CRX7_ACTMZ</name>
<dbReference type="HAMAP" id="MF_01479">
    <property type="entry name" value="WhiB"/>
    <property type="match status" value="1"/>
</dbReference>
<comment type="subcellular location">
    <subcellularLocation>
        <location evidence="1 11">Cytoplasm</location>
    </subcellularLocation>
</comment>
<protein>
    <recommendedName>
        <fullName evidence="11">Transcriptional regulator WhiB</fullName>
    </recommendedName>
</protein>
<keyword evidence="7 11" id="KW-0805">Transcription regulation</keyword>
<evidence type="ECO:0000313" key="13">
    <source>
        <dbReference type="EMBL" id="SDK54461.1"/>
    </source>
</evidence>
<dbReference type="Pfam" id="PF02467">
    <property type="entry name" value="Whib"/>
    <property type="match status" value="1"/>
</dbReference>
<feature type="binding site" evidence="11">
    <location>
        <position position="75"/>
    </location>
    <ligand>
        <name>[4Fe-4S] cluster</name>
        <dbReference type="ChEBI" id="CHEBI:49883"/>
    </ligand>
</feature>
<dbReference type="EMBL" id="FNFM01000009">
    <property type="protein sequence ID" value="SDK54461.1"/>
    <property type="molecule type" value="Genomic_DNA"/>
</dbReference>
<evidence type="ECO:0000256" key="7">
    <source>
        <dbReference type="ARBA" id="ARBA00023015"/>
    </source>
</evidence>
<feature type="binding site" evidence="11">
    <location>
        <position position="72"/>
    </location>
    <ligand>
        <name>[4Fe-4S] cluster</name>
        <dbReference type="ChEBI" id="CHEBI:49883"/>
    </ligand>
</feature>
<evidence type="ECO:0000256" key="11">
    <source>
        <dbReference type="HAMAP-Rule" id="MF_01479"/>
    </source>
</evidence>
<evidence type="ECO:0000256" key="5">
    <source>
        <dbReference type="ARBA" id="ARBA00023004"/>
    </source>
</evidence>
<dbReference type="GO" id="GO:0045454">
    <property type="term" value="P:cell redox homeostasis"/>
    <property type="evidence" value="ECO:0007669"/>
    <property type="project" value="TreeGrafter"/>
</dbReference>
<evidence type="ECO:0000256" key="3">
    <source>
        <dbReference type="ARBA" id="ARBA00022485"/>
    </source>
</evidence>